<evidence type="ECO:0000313" key="1">
    <source>
        <dbReference type="EMBL" id="KAL3954908.1"/>
    </source>
</evidence>
<protein>
    <submittedName>
        <fullName evidence="1">Uncharacterized protein</fullName>
    </submittedName>
</protein>
<dbReference type="EMBL" id="JBGNUJ010000010">
    <property type="protein sequence ID" value="KAL3954908.1"/>
    <property type="molecule type" value="Genomic_DNA"/>
</dbReference>
<proteinExistence type="predicted"/>
<comment type="caution">
    <text evidence="1">The sequence shown here is derived from an EMBL/GenBank/DDBJ whole genome shotgun (WGS) entry which is preliminary data.</text>
</comment>
<organism evidence="1 2">
    <name type="scientific">Purpureocillium lilacinum</name>
    <name type="common">Paecilomyces lilacinus</name>
    <dbReference type="NCBI Taxonomy" id="33203"/>
    <lineage>
        <taxon>Eukaryota</taxon>
        <taxon>Fungi</taxon>
        <taxon>Dikarya</taxon>
        <taxon>Ascomycota</taxon>
        <taxon>Pezizomycotina</taxon>
        <taxon>Sordariomycetes</taxon>
        <taxon>Hypocreomycetidae</taxon>
        <taxon>Hypocreales</taxon>
        <taxon>Ophiocordycipitaceae</taxon>
        <taxon>Purpureocillium</taxon>
    </lineage>
</organism>
<keyword evidence="2" id="KW-1185">Reference proteome</keyword>
<reference evidence="1" key="1">
    <citation type="submission" date="2024-12" db="EMBL/GenBank/DDBJ databases">
        <title>Comparative genomics and development of molecular markers within Purpureocillium lilacinum and among Purpureocillium species.</title>
        <authorList>
            <person name="Yeh Z.-Y."/>
            <person name="Ni N.-T."/>
            <person name="Lo P.-H."/>
            <person name="Mushyakhwo K."/>
            <person name="Lin C.-F."/>
            <person name="Nai Y.-S."/>
        </authorList>
    </citation>
    <scope>NUCLEOTIDE SEQUENCE</scope>
    <source>
        <strain evidence="1">NCHU-NPUST-175</strain>
    </source>
</reference>
<sequence length="161" mass="17128">MATEADKRDRHHSRGYMDEVGSRRDVPCGRTRAAGAGAGSGRGEVARRPGSAPRWNWNTQRPIAGIGSSPGAGLGRAWVPTARVCAGNRRANGGREGHKRRIAAHRLHLPSLATSDMQARSQARYLNASRSAARGGAARKVEVMRDCAITTHSSRPAATAN</sequence>
<name>A0ACC4DHZ2_PURLI</name>
<accession>A0ACC4DHZ2</accession>
<evidence type="ECO:0000313" key="2">
    <source>
        <dbReference type="Proteomes" id="UP001638806"/>
    </source>
</evidence>
<dbReference type="Proteomes" id="UP001638806">
    <property type="component" value="Unassembled WGS sequence"/>
</dbReference>
<gene>
    <name evidence="1" type="ORF">ACCO45_010471</name>
</gene>